<keyword evidence="3" id="KW-1003">Cell membrane</keyword>
<dbReference type="InterPro" id="IPR003838">
    <property type="entry name" value="ABC3_permease_C"/>
</dbReference>
<feature type="domain" description="ABC3 transporter permease C-terminal" evidence="8">
    <location>
        <begin position="264"/>
        <end position="387"/>
    </location>
</feature>
<evidence type="ECO:0000313" key="10">
    <source>
        <dbReference type="Proteomes" id="UP001597400"/>
    </source>
</evidence>
<comment type="similarity">
    <text evidence="2">Belongs to the ABC-4 integral membrane protein family. LolC/E subfamily.</text>
</comment>
<evidence type="ECO:0000256" key="7">
    <source>
        <dbReference type="SAM" id="Phobius"/>
    </source>
</evidence>
<dbReference type="InterPro" id="IPR051447">
    <property type="entry name" value="Lipoprotein-release_system"/>
</dbReference>
<organism evidence="9 10">
    <name type="scientific">Sphingomonas arantia</name>
    <dbReference type="NCBI Taxonomy" id="1460676"/>
    <lineage>
        <taxon>Bacteria</taxon>
        <taxon>Pseudomonadati</taxon>
        <taxon>Pseudomonadota</taxon>
        <taxon>Alphaproteobacteria</taxon>
        <taxon>Sphingomonadales</taxon>
        <taxon>Sphingomonadaceae</taxon>
        <taxon>Sphingomonas</taxon>
    </lineage>
</organism>
<feature type="transmembrane region" description="Helical" evidence="7">
    <location>
        <begin position="711"/>
        <end position="735"/>
    </location>
</feature>
<feature type="transmembrane region" description="Helical" evidence="7">
    <location>
        <begin position="31"/>
        <end position="51"/>
    </location>
</feature>
<dbReference type="EMBL" id="JBHUGS010000003">
    <property type="protein sequence ID" value="MFD1951788.1"/>
    <property type="molecule type" value="Genomic_DNA"/>
</dbReference>
<evidence type="ECO:0000259" key="8">
    <source>
        <dbReference type="Pfam" id="PF02687"/>
    </source>
</evidence>
<feature type="transmembrane region" description="Helical" evidence="7">
    <location>
        <begin position="263"/>
        <end position="284"/>
    </location>
</feature>
<feature type="transmembrane region" description="Helical" evidence="7">
    <location>
        <begin position="304"/>
        <end position="331"/>
    </location>
</feature>
<keyword evidence="10" id="KW-1185">Reference proteome</keyword>
<feature type="transmembrane region" description="Helical" evidence="7">
    <location>
        <begin position="483"/>
        <end position="504"/>
    </location>
</feature>
<evidence type="ECO:0000256" key="4">
    <source>
        <dbReference type="ARBA" id="ARBA00022692"/>
    </source>
</evidence>
<comment type="caution">
    <text evidence="9">The sequence shown here is derived from an EMBL/GenBank/DDBJ whole genome shotgun (WGS) entry which is preliminary data.</text>
</comment>
<feature type="transmembrane region" description="Helical" evidence="7">
    <location>
        <begin position="804"/>
        <end position="824"/>
    </location>
</feature>
<comment type="subcellular location">
    <subcellularLocation>
        <location evidence="1">Cell membrane</location>
        <topology evidence="1">Multi-pass membrane protein</topology>
    </subcellularLocation>
</comment>
<evidence type="ECO:0000256" key="2">
    <source>
        <dbReference type="ARBA" id="ARBA00005236"/>
    </source>
</evidence>
<accession>A0ABW4U2H1</accession>
<dbReference type="RefSeq" id="WP_380930654.1">
    <property type="nucleotide sequence ID" value="NZ_JBHUGS010000003.1"/>
</dbReference>
<name>A0ABW4U2H1_9SPHN</name>
<dbReference type="PANTHER" id="PTHR30489">
    <property type="entry name" value="LIPOPROTEIN-RELEASING SYSTEM TRANSMEMBRANE PROTEIN LOLE"/>
    <property type="match status" value="1"/>
</dbReference>
<sequence>MTANRAAGGIAPPRALRWMILGEWRAHPARVITAALAIAVGVALGFAVHLINGSALDAFGQAVRAVNGAADFQVRAATPAGMDETLYPEVARHPGVADASPVVQLKATAAGADLTLLGLDILRAGQVTPALVGQPMGGPGSAFDLGALFLSRAALDAVHQRVGATVTVTAAGRTFPLRIAGVLPGVEAGRRIGVIDIAAAQWRFGRIGRIDRIDLKLAEGTDAAAVRRTLATALPSAATLADADSDAQQGAALSRAYRVNLDMLALVALLTGGFLVYSAQSLSVTRRLRSFALLRTLGLPRAGIVVQVAIEGLVVGLVGTALGLAIGYALASVALTRFGGDLGAGYFGGVAPALAFAPGAALLFAGLGLAAALAGSIIPARAAARAAPAVALRNAGDVVDPRTPVAWRIPLALVGAGVVAALLPAIGGLPLFGYAAMALVLAGGVAAMPWAARLLLAPFDAHATGRPAFDLAIRHLRGAPGQAAVALGGIVASTALMIAMAVMVTSFRGAVDDWLGDILSADLYLRVEGSTGGFDPAAQKQLSAVPGVARIAFTRQVPLTLDPGQPATILIARPIDATLPLIGPTTAVPAGTVPVWLSEPASRLMHKSRGDTLPLPIGRNTRFAVAGIWRDYARQQGAIAIDTATYSRLTGDTLRDEGAVTLTPGADPARVRRALIAAAPPALAGQVEVASPATLRAFALTLFDRSFAITYVLEAVAVLVELAGVATTVSAQTIARIREFGMLRHIGAGRRQIVTMLGAEGALLGAVGGVAGIALGLGLSQILIHVVNPQSFNWTMTTRVPIPLIVGVAASLIVAAAATAMLAGRRAVAVDAVRAVREDW</sequence>
<dbReference type="PANTHER" id="PTHR30489:SF0">
    <property type="entry name" value="LIPOPROTEIN-RELEASING SYSTEM TRANSMEMBRANE PROTEIN LOLE"/>
    <property type="match status" value="1"/>
</dbReference>
<evidence type="ECO:0000256" key="6">
    <source>
        <dbReference type="ARBA" id="ARBA00023136"/>
    </source>
</evidence>
<feature type="transmembrane region" description="Helical" evidence="7">
    <location>
        <begin position="363"/>
        <end position="384"/>
    </location>
</feature>
<evidence type="ECO:0000256" key="1">
    <source>
        <dbReference type="ARBA" id="ARBA00004651"/>
    </source>
</evidence>
<feature type="transmembrane region" description="Helical" evidence="7">
    <location>
        <begin position="432"/>
        <end position="456"/>
    </location>
</feature>
<evidence type="ECO:0000256" key="3">
    <source>
        <dbReference type="ARBA" id="ARBA00022475"/>
    </source>
</evidence>
<evidence type="ECO:0000256" key="5">
    <source>
        <dbReference type="ARBA" id="ARBA00022989"/>
    </source>
</evidence>
<reference evidence="10" key="1">
    <citation type="journal article" date="2019" name="Int. J. Syst. Evol. Microbiol.">
        <title>The Global Catalogue of Microorganisms (GCM) 10K type strain sequencing project: providing services to taxonomists for standard genome sequencing and annotation.</title>
        <authorList>
            <consortium name="The Broad Institute Genomics Platform"/>
            <consortium name="The Broad Institute Genome Sequencing Center for Infectious Disease"/>
            <person name="Wu L."/>
            <person name="Ma J."/>
        </authorList>
    </citation>
    <scope>NUCLEOTIDE SEQUENCE [LARGE SCALE GENOMIC DNA]</scope>
    <source>
        <strain evidence="10">CGMCC 1.12702</strain>
    </source>
</reference>
<dbReference type="Proteomes" id="UP001597400">
    <property type="component" value="Unassembled WGS sequence"/>
</dbReference>
<proteinExistence type="inferred from homology"/>
<gene>
    <name evidence="9" type="ORF">ACFSGX_13525</name>
</gene>
<protein>
    <submittedName>
        <fullName evidence="9">FtsX-like permease family protein</fullName>
    </submittedName>
</protein>
<dbReference type="Pfam" id="PF02687">
    <property type="entry name" value="FtsX"/>
    <property type="match status" value="2"/>
</dbReference>
<evidence type="ECO:0000313" key="9">
    <source>
        <dbReference type="EMBL" id="MFD1951788.1"/>
    </source>
</evidence>
<feature type="transmembrane region" description="Helical" evidence="7">
    <location>
        <begin position="405"/>
        <end position="426"/>
    </location>
</feature>
<keyword evidence="6 7" id="KW-0472">Membrane</keyword>
<feature type="domain" description="ABC3 transporter permease C-terminal" evidence="8">
    <location>
        <begin position="715"/>
        <end position="828"/>
    </location>
</feature>
<keyword evidence="4 7" id="KW-0812">Transmembrane</keyword>
<keyword evidence="5 7" id="KW-1133">Transmembrane helix</keyword>
<feature type="transmembrane region" description="Helical" evidence="7">
    <location>
        <begin position="756"/>
        <end position="784"/>
    </location>
</feature>